<name>A0A8J2PVE6_9HEXA</name>
<sequence length="314" mass="35319">MQHCNMPNVHAYQTKVVQSSIDPKPNWEIAEIPKNSNSVSKLSEKRKYTIQLLLPAVFGSSCSMILVMIVAGIIFPQTNLYLHTYLCGCEGLTNYLCFSICLAFDVLLGTMGFMIIQFILLSAFPVGLDIIRNLENLGSHTCNSLQDWRHSAKIYVELQLLMDLVNEVLINIVPLLQTVGVAITVALAIGFIRLDSSTDVVVQLFRIVSLALFSVIFGFNYSMYRNMEYSTIHSITYLAQSELDLVKLKTRTGRLRRRVRTVKRNSSHESFTRRAIFMRCGPFFGIYEGAAITFIDTVVTNILITFACSKSGNI</sequence>
<keyword evidence="1" id="KW-0472">Membrane</keyword>
<comment type="caution">
    <text evidence="2">The sequence shown here is derived from an EMBL/GenBank/DDBJ whole genome shotgun (WGS) entry which is preliminary data.</text>
</comment>
<protein>
    <submittedName>
        <fullName evidence="2">Uncharacterized protein</fullName>
    </submittedName>
</protein>
<dbReference type="Proteomes" id="UP000708208">
    <property type="component" value="Unassembled WGS sequence"/>
</dbReference>
<dbReference type="EMBL" id="CAJVCH010552290">
    <property type="protein sequence ID" value="CAG7829617.1"/>
    <property type="molecule type" value="Genomic_DNA"/>
</dbReference>
<proteinExistence type="predicted"/>
<keyword evidence="1" id="KW-0812">Transmembrane</keyword>
<feature type="transmembrane region" description="Helical" evidence="1">
    <location>
        <begin position="52"/>
        <end position="75"/>
    </location>
</feature>
<reference evidence="2" key="1">
    <citation type="submission" date="2021-06" db="EMBL/GenBank/DDBJ databases">
        <authorList>
            <person name="Hodson N. C."/>
            <person name="Mongue J. A."/>
            <person name="Jaron S. K."/>
        </authorList>
    </citation>
    <scope>NUCLEOTIDE SEQUENCE</scope>
</reference>
<evidence type="ECO:0000313" key="3">
    <source>
        <dbReference type="Proteomes" id="UP000708208"/>
    </source>
</evidence>
<accession>A0A8J2PVE6</accession>
<organism evidence="2 3">
    <name type="scientific">Allacma fusca</name>
    <dbReference type="NCBI Taxonomy" id="39272"/>
    <lineage>
        <taxon>Eukaryota</taxon>
        <taxon>Metazoa</taxon>
        <taxon>Ecdysozoa</taxon>
        <taxon>Arthropoda</taxon>
        <taxon>Hexapoda</taxon>
        <taxon>Collembola</taxon>
        <taxon>Symphypleona</taxon>
        <taxon>Sminthuridae</taxon>
        <taxon>Allacma</taxon>
    </lineage>
</organism>
<dbReference type="AlphaFoldDB" id="A0A8J2PVE6"/>
<gene>
    <name evidence="2" type="ORF">AFUS01_LOCUS39475</name>
</gene>
<keyword evidence="3" id="KW-1185">Reference proteome</keyword>
<feature type="transmembrane region" description="Helical" evidence="1">
    <location>
        <begin position="95"/>
        <end position="124"/>
    </location>
</feature>
<feature type="transmembrane region" description="Helical" evidence="1">
    <location>
        <begin position="168"/>
        <end position="192"/>
    </location>
</feature>
<keyword evidence="1" id="KW-1133">Transmembrane helix</keyword>
<evidence type="ECO:0000256" key="1">
    <source>
        <dbReference type="SAM" id="Phobius"/>
    </source>
</evidence>
<evidence type="ECO:0000313" key="2">
    <source>
        <dbReference type="EMBL" id="CAG7829617.1"/>
    </source>
</evidence>
<feature type="transmembrane region" description="Helical" evidence="1">
    <location>
        <begin position="204"/>
        <end position="224"/>
    </location>
</feature>